<evidence type="ECO:0000259" key="1">
    <source>
        <dbReference type="PROSITE" id="PS51819"/>
    </source>
</evidence>
<dbReference type="AlphaFoldDB" id="A0A1B4V8N7"/>
<gene>
    <name evidence="2" type="ORF">SVA_1229</name>
</gene>
<name>A0A1B4V8N7_9GAMM</name>
<dbReference type="InterPro" id="IPR037523">
    <property type="entry name" value="VOC_core"/>
</dbReference>
<dbReference type="PROSITE" id="PS51819">
    <property type="entry name" value="VOC"/>
    <property type="match status" value="1"/>
</dbReference>
<dbReference type="Proteomes" id="UP000218899">
    <property type="component" value="Chromosome"/>
</dbReference>
<accession>A0A1B4V8N7</accession>
<sequence length="134" mass="14629">MDFLVNVDVEDLDKAIGFYGSAFGLKIGRRFGEFAVEMLGASTPIYLLAKSPGTPAAETTDQRRSYGRHWTPVHLDFVVADIELAVRRAVSAGAVLETPVAVHEWGKLAVMADPFGHGFCLIQFLGRGYDQIAE</sequence>
<keyword evidence="3" id="KW-1185">Reference proteome</keyword>
<dbReference type="InterPro" id="IPR041581">
    <property type="entry name" value="Glyoxalase_6"/>
</dbReference>
<dbReference type="RefSeq" id="WP_096460214.1">
    <property type="nucleotide sequence ID" value="NZ_AP014936.1"/>
</dbReference>
<protein>
    <submittedName>
        <fullName evidence="2">Glyoxalase</fullName>
    </submittedName>
</protein>
<dbReference type="Gene3D" id="3.10.180.10">
    <property type="entry name" value="2,3-Dihydroxybiphenyl 1,2-Dioxygenase, domain 1"/>
    <property type="match status" value="1"/>
</dbReference>
<dbReference type="SUPFAM" id="SSF54593">
    <property type="entry name" value="Glyoxalase/Bleomycin resistance protein/Dihydroxybiphenyl dioxygenase"/>
    <property type="match status" value="1"/>
</dbReference>
<proteinExistence type="predicted"/>
<reference evidence="2 3" key="1">
    <citation type="submission" date="2015-08" db="EMBL/GenBank/DDBJ databases">
        <title>Complete genome sequence of Sulfurifustis variabilis.</title>
        <authorList>
            <person name="Miura A."/>
            <person name="Kojima H."/>
            <person name="Fukui M."/>
        </authorList>
    </citation>
    <scope>NUCLEOTIDE SEQUENCE [LARGE SCALE GENOMIC DNA]</scope>
    <source>
        <strain evidence="3">skN76</strain>
    </source>
</reference>
<dbReference type="Pfam" id="PF18029">
    <property type="entry name" value="Glyoxalase_6"/>
    <property type="match status" value="1"/>
</dbReference>
<dbReference type="OrthoDB" id="5522469at2"/>
<evidence type="ECO:0000313" key="2">
    <source>
        <dbReference type="EMBL" id="BAU47804.1"/>
    </source>
</evidence>
<evidence type="ECO:0000313" key="3">
    <source>
        <dbReference type="Proteomes" id="UP000218899"/>
    </source>
</evidence>
<dbReference type="KEGG" id="sva:SVA_1229"/>
<dbReference type="EMBL" id="AP014936">
    <property type="protein sequence ID" value="BAU47804.1"/>
    <property type="molecule type" value="Genomic_DNA"/>
</dbReference>
<feature type="domain" description="VOC" evidence="1">
    <location>
        <begin position="1"/>
        <end position="124"/>
    </location>
</feature>
<dbReference type="InterPro" id="IPR029068">
    <property type="entry name" value="Glyas_Bleomycin-R_OHBP_Dase"/>
</dbReference>
<organism evidence="2 3">
    <name type="scientific">Sulfurifustis variabilis</name>
    <dbReference type="NCBI Taxonomy" id="1675686"/>
    <lineage>
        <taxon>Bacteria</taxon>
        <taxon>Pseudomonadati</taxon>
        <taxon>Pseudomonadota</taxon>
        <taxon>Gammaproteobacteria</taxon>
        <taxon>Acidiferrobacterales</taxon>
        <taxon>Acidiferrobacteraceae</taxon>
        <taxon>Sulfurifustis</taxon>
    </lineage>
</organism>